<dbReference type="EMBL" id="JACGCM010000629">
    <property type="protein sequence ID" value="KAF6169609.1"/>
    <property type="molecule type" value="Genomic_DNA"/>
</dbReference>
<dbReference type="AlphaFoldDB" id="A0A7J7NR15"/>
<proteinExistence type="predicted"/>
<sequence length="89" mass="10597">MDTSKYWWFGLGADNHYVRLFPRFDAPIPQVFTIFYGHANLEIPLDFMKEQLTRYFNVRVRTFKALLKEHNVKEYRVNDIIVTGLSAII</sequence>
<dbReference type="EMBL" id="JACGCM010000111">
    <property type="protein sequence ID" value="KAF6176388.1"/>
    <property type="molecule type" value="Genomic_DNA"/>
</dbReference>
<accession>A0A7J7NR15</accession>
<evidence type="ECO:0000313" key="3">
    <source>
        <dbReference type="Proteomes" id="UP000541444"/>
    </source>
</evidence>
<evidence type="ECO:0000313" key="2">
    <source>
        <dbReference type="EMBL" id="KAF6176388.1"/>
    </source>
</evidence>
<dbReference type="Proteomes" id="UP000541444">
    <property type="component" value="Unassembled WGS sequence"/>
</dbReference>
<gene>
    <name evidence="1" type="ORF">GIB67_015546</name>
    <name evidence="2" type="ORF">GIB67_035727</name>
</gene>
<reference evidence="1 3" key="1">
    <citation type="journal article" date="2020" name="IScience">
        <title>Genome Sequencing of the Endangered Kingdonia uniflora (Circaeasteraceae, Ranunculales) Reveals Potential Mechanisms of Evolutionary Specialization.</title>
        <authorList>
            <person name="Sun Y."/>
            <person name="Deng T."/>
            <person name="Zhang A."/>
            <person name="Moore M.J."/>
            <person name="Landis J.B."/>
            <person name="Lin N."/>
            <person name="Zhang H."/>
            <person name="Zhang X."/>
            <person name="Huang J."/>
            <person name="Zhang X."/>
            <person name="Sun H."/>
            <person name="Wang H."/>
        </authorList>
    </citation>
    <scope>NUCLEOTIDE SEQUENCE [LARGE SCALE GENOMIC DNA]</scope>
    <source>
        <strain evidence="1">TB1705</strain>
        <tissue evidence="1">Leaf</tissue>
    </source>
</reference>
<organism evidence="1 3">
    <name type="scientific">Kingdonia uniflora</name>
    <dbReference type="NCBI Taxonomy" id="39325"/>
    <lineage>
        <taxon>Eukaryota</taxon>
        <taxon>Viridiplantae</taxon>
        <taxon>Streptophyta</taxon>
        <taxon>Embryophyta</taxon>
        <taxon>Tracheophyta</taxon>
        <taxon>Spermatophyta</taxon>
        <taxon>Magnoliopsida</taxon>
        <taxon>Ranunculales</taxon>
        <taxon>Circaeasteraceae</taxon>
        <taxon>Kingdonia</taxon>
    </lineage>
</organism>
<comment type="caution">
    <text evidence="1">The sequence shown here is derived from an EMBL/GenBank/DDBJ whole genome shotgun (WGS) entry which is preliminary data.</text>
</comment>
<evidence type="ECO:0000313" key="1">
    <source>
        <dbReference type="EMBL" id="KAF6169609.1"/>
    </source>
</evidence>
<keyword evidence="3" id="KW-1185">Reference proteome</keyword>
<protein>
    <submittedName>
        <fullName evidence="1">Uncharacterized protein</fullName>
    </submittedName>
</protein>
<name>A0A7J7NR15_9MAGN</name>